<dbReference type="AlphaFoldDB" id="A0A255ZMV2"/>
<feature type="transmembrane region" description="Helical" evidence="1">
    <location>
        <begin position="12"/>
        <end position="30"/>
    </location>
</feature>
<feature type="transmembrane region" description="Helical" evidence="1">
    <location>
        <begin position="70"/>
        <end position="86"/>
    </location>
</feature>
<protein>
    <recommendedName>
        <fullName evidence="4">Metal-dependent hydrolase</fullName>
    </recommendedName>
</protein>
<keyword evidence="1" id="KW-0472">Membrane</keyword>
<sequence length="115" mass="13276">MAAEYLKILQTVTHYSLHFMAPGLLAWLFFRDKWKKAWLVMIATMLVDLDHLLATPIFEPGRCSIGFHPLHSYPAIAVYVLLLLFPKARIVATGLLFHMATDFQDCLWTHYINTL</sequence>
<proteinExistence type="predicted"/>
<gene>
    <name evidence="2" type="ORF">CHU92_03845</name>
</gene>
<keyword evidence="3" id="KW-1185">Reference proteome</keyword>
<dbReference type="InterPro" id="IPR046125">
    <property type="entry name" value="DUF6122"/>
</dbReference>
<dbReference type="Pfam" id="PF19617">
    <property type="entry name" value="DUF6122"/>
    <property type="match status" value="1"/>
</dbReference>
<accession>A0A255ZMV2</accession>
<keyword evidence="1" id="KW-1133">Transmembrane helix</keyword>
<dbReference type="Proteomes" id="UP000216605">
    <property type="component" value="Unassembled WGS sequence"/>
</dbReference>
<name>A0A255ZMV2_9FLAO</name>
<evidence type="ECO:0000313" key="2">
    <source>
        <dbReference type="EMBL" id="OYQ42751.1"/>
    </source>
</evidence>
<keyword evidence="1" id="KW-0812">Transmembrane</keyword>
<dbReference type="EMBL" id="NOXV01000192">
    <property type="protein sequence ID" value="OYQ42751.1"/>
    <property type="molecule type" value="Genomic_DNA"/>
</dbReference>
<reference evidence="2 3" key="1">
    <citation type="submission" date="2017-07" db="EMBL/GenBank/DDBJ databases">
        <title>Flavobacterium cyanobacteriorum sp. nov., isolated from cyanobacterial aggregates in a eutrophic lake.</title>
        <authorList>
            <person name="Cai H."/>
        </authorList>
    </citation>
    <scope>NUCLEOTIDE SEQUENCE [LARGE SCALE GENOMIC DNA]</scope>
    <source>
        <strain evidence="2 3">TH021</strain>
    </source>
</reference>
<evidence type="ECO:0008006" key="4">
    <source>
        <dbReference type="Google" id="ProtNLM"/>
    </source>
</evidence>
<comment type="caution">
    <text evidence="2">The sequence shown here is derived from an EMBL/GenBank/DDBJ whole genome shotgun (WGS) entry which is preliminary data.</text>
</comment>
<evidence type="ECO:0000256" key="1">
    <source>
        <dbReference type="SAM" id="Phobius"/>
    </source>
</evidence>
<evidence type="ECO:0000313" key="3">
    <source>
        <dbReference type="Proteomes" id="UP000216605"/>
    </source>
</evidence>
<dbReference type="OrthoDB" id="289051at2"/>
<dbReference type="RefSeq" id="WP_094412782.1">
    <property type="nucleotide sequence ID" value="NZ_NOXV01000192.1"/>
</dbReference>
<organism evidence="2 3">
    <name type="scientific">Flavobacterium cyanobacteriorum</name>
    <dbReference type="NCBI Taxonomy" id="2022802"/>
    <lineage>
        <taxon>Bacteria</taxon>
        <taxon>Pseudomonadati</taxon>
        <taxon>Bacteroidota</taxon>
        <taxon>Flavobacteriia</taxon>
        <taxon>Flavobacteriales</taxon>
        <taxon>Flavobacteriaceae</taxon>
        <taxon>Flavobacterium</taxon>
    </lineage>
</organism>